<dbReference type="Proteomes" id="UP000887566">
    <property type="component" value="Unplaced"/>
</dbReference>
<evidence type="ECO:0000259" key="4">
    <source>
        <dbReference type="PROSITE" id="PS50222"/>
    </source>
</evidence>
<proteinExistence type="predicted"/>
<dbReference type="InterPro" id="IPR002048">
    <property type="entry name" value="EF_hand_dom"/>
</dbReference>
<dbReference type="PANTHER" id="PTHR10891">
    <property type="entry name" value="EF-HAND CALCIUM-BINDING DOMAIN CONTAINING PROTEIN"/>
    <property type="match status" value="1"/>
</dbReference>
<dbReference type="InterPro" id="IPR039647">
    <property type="entry name" value="EF_hand_pair_protein_CML-like"/>
</dbReference>
<evidence type="ECO:0000256" key="1">
    <source>
        <dbReference type="ARBA" id="ARBA00022723"/>
    </source>
</evidence>
<evidence type="ECO:0000313" key="6">
    <source>
        <dbReference type="WBParaSite" id="PSAMB.scaffold2116size25269.g16469.t1"/>
    </source>
</evidence>
<feature type="domain" description="EF-hand" evidence="4">
    <location>
        <begin position="44"/>
        <end position="78"/>
    </location>
</feature>
<dbReference type="GO" id="GO:0005509">
    <property type="term" value="F:calcium ion binding"/>
    <property type="evidence" value="ECO:0007669"/>
    <property type="project" value="InterPro"/>
</dbReference>
<dbReference type="Gene3D" id="1.10.238.10">
    <property type="entry name" value="EF-hand"/>
    <property type="match status" value="1"/>
</dbReference>
<accession>A0A914VLC1</accession>
<protein>
    <submittedName>
        <fullName evidence="6">EF-hand domain-containing protein</fullName>
    </submittedName>
</protein>
<dbReference type="PROSITE" id="PS50222">
    <property type="entry name" value="EF_HAND_2"/>
    <property type="match status" value="2"/>
</dbReference>
<keyword evidence="1" id="KW-0479">Metal-binding</keyword>
<dbReference type="FunFam" id="1.10.238.10:FF:000646">
    <property type="entry name" value="Calmodulin, striated muscle"/>
    <property type="match status" value="1"/>
</dbReference>
<sequence>MGIARANPLSMSLRSVFEELDVDGDGHITRSELRTAFERMGHSLNDEEIKAIYRQVDINQDGKINFDEFCQMMTRKKA</sequence>
<evidence type="ECO:0000256" key="3">
    <source>
        <dbReference type="ARBA" id="ARBA00022837"/>
    </source>
</evidence>
<dbReference type="SUPFAM" id="SSF47473">
    <property type="entry name" value="EF-hand"/>
    <property type="match status" value="1"/>
</dbReference>
<evidence type="ECO:0000313" key="5">
    <source>
        <dbReference type="Proteomes" id="UP000887566"/>
    </source>
</evidence>
<dbReference type="InterPro" id="IPR018247">
    <property type="entry name" value="EF_Hand_1_Ca_BS"/>
</dbReference>
<evidence type="ECO:0000256" key="2">
    <source>
        <dbReference type="ARBA" id="ARBA00022737"/>
    </source>
</evidence>
<keyword evidence="5" id="KW-1185">Reference proteome</keyword>
<keyword evidence="3" id="KW-0106">Calcium</keyword>
<name>A0A914VLC1_9BILA</name>
<feature type="domain" description="EF-hand" evidence="4">
    <location>
        <begin position="8"/>
        <end position="43"/>
    </location>
</feature>
<dbReference type="PROSITE" id="PS00018">
    <property type="entry name" value="EF_HAND_1"/>
    <property type="match status" value="2"/>
</dbReference>
<dbReference type="CDD" id="cd00051">
    <property type="entry name" value="EFh"/>
    <property type="match status" value="1"/>
</dbReference>
<keyword evidence="2" id="KW-0677">Repeat</keyword>
<organism evidence="5 6">
    <name type="scientific">Plectus sambesii</name>
    <dbReference type="NCBI Taxonomy" id="2011161"/>
    <lineage>
        <taxon>Eukaryota</taxon>
        <taxon>Metazoa</taxon>
        <taxon>Ecdysozoa</taxon>
        <taxon>Nematoda</taxon>
        <taxon>Chromadorea</taxon>
        <taxon>Plectida</taxon>
        <taxon>Plectina</taxon>
        <taxon>Plectoidea</taxon>
        <taxon>Plectidae</taxon>
        <taxon>Plectus</taxon>
    </lineage>
</organism>
<dbReference type="AlphaFoldDB" id="A0A914VLC1"/>
<dbReference type="Pfam" id="PF13499">
    <property type="entry name" value="EF-hand_7"/>
    <property type="match status" value="1"/>
</dbReference>
<dbReference type="InterPro" id="IPR011992">
    <property type="entry name" value="EF-hand-dom_pair"/>
</dbReference>
<reference evidence="6" key="1">
    <citation type="submission" date="2022-11" db="UniProtKB">
        <authorList>
            <consortium name="WormBaseParasite"/>
        </authorList>
    </citation>
    <scope>IDENTIFICATION</scope>
</reference>
<dbReference type="WBParaSite" id="PSAMB.scaffold2116size25269.g16469.t1">
    <property type="protein sequence ID" value="PSAMB.scaffold2116size25269.g16469.t1"/>
    <property type="gene ID" value="PSAMB.scaffold2116size25269.g16469"/>
</dbReference>
<dbReference type="SMART" id="SM00054">
    <property type="entry name" value="EFh"/>
    <property type="match status" value="2"/>
</dbReference>